<dbReference type="Pfam" id="PF01915">
    <property type="entry name" value="Glyco_hydro_3_C"/>
    <property type="match status" value="1"/>
</dbReference>
<dbReference type="Gene3D" id="2.60.120.260">
    <property type="entry name" value="Galactose-binding domain-like"/>
    <property type="match status" value="1"/>
</dbReference>
<dbReference type="PROSITE" id="PS00775">
    <property type="entry name" value="GLYCOSYL_HYDROL_F3"/>
    <property type="match status" value="1"/>
</dbReference>
<dbReference type="PANTHER" id="PTHR42715">
    <property type="entry name" value="BETA-GLUCOSIDASE"/>
    <property type="match status" value="1"/>
</dbReference>
<dbReference type="PANTHER" id="PTHR42715:SF3">
    <property type="entry name" value="BETA-GLUCOSIDASE B-RELATED"/>
    <property type="match status" value="1"/>
</dbReference>
<dbReference type="RefSeq" id="WP_272736346.1">
    <property type="nucleotide sequence ID" value="NZ_CP116942.1"/>
</dbReference>
<keyword evidence="6" id="KW-1185">Reference proteome</keyword>
<evidence type="ECO:0000313" key="5">
    <source>
        <dbReference type="EMBL" id="WCO66824.1"/>
    </source>
</evidence>
<gene>
    <name evidence="5" type="ORF">PO878_20240</name>
</gene>
<dbReference type="GO" id="GO:0008422">
    <property type="term" value="F:beta-glucosidase activity"/>
    <property type="evidence" value="ECO:0007669"/>
    <property type="project" value="TreeGrafter"/>
</dbReference>
<sequence>MPAPSPSARVTEMVAGLSLEEKAALTAGVDFWSTLAVPRVGLPRVRVTDGPNGARGPWTRGEGGLGAVCVPCGTALGATWDPALVERVGALLGTEARRKACRVLLAPTVNIHRSPLAGRNFECYSEDPLLSGQAAAALVRGAQSRDVATTVKHLVANEAETERTSMSSEVDARTLREIYLVPFELAVTAGGSLGVMTSYNRLNGRWCTEDADLLGGILRDEWGFEGFVVTDWYGVTTTEVSPAAGVDLEMPGPARAYGPALAAAVDAGAVDEGDLDAQVTRMLSVFDRIGALDDTGEEEPTEADEPADRALAAEAAAAGTVLLTNDGTLPLDRTALRRVAVVGPNADRAVIMGGGSSHVAPAHLTTPLAALRAHLGPDVEVTHEPGVDITKAAVAVPGPVEAELSTGGEVVRTETWPTAQLVSFGPPDGLPADFEVLARTTYTPARTGPHTFTLVQAGRARVTVAGQVVVDGMAEPLPRGRSFMGFGSKEGSGTVDLVAGEPVEVVAEYTSEGADGVFGLRVGVRASLPDDALDRAVAAAAGAEVAVVVVGTDDEWESEGFDRRSMDLPGDQDELVHRVAAANPRTVVVLNAGAPVTMDWADEPAAVVQAWFGGQEMGPALARVLTGDAEPGGRLPTTIPVRLEHNPTFGTFPGDHDVHRYGEGVFVGYRWYQSRHLPVRFPFGHGLSYTTFAVGAPTLSAPSFTAGSTVEVTVEVTNTGDRAGSEVVQLYVRPPARTAVPRPAQELRAWAKVHLGPGESTTVTMALGDRAFAWWDVGDAARAEVHDRLPLRPPDDGAVVRPEGWRVDPGTYELRLGRSADAIDHRVALAVETAD</sequence>
<dbReference type="InterPro" id="IPR002772">
    <property type="entry name" value="Glyco_hydro_3_C"/>
</dbReference>
<dbReference type="InterPro" id="IPR050288">
    <property type="entry name" value="Cellulose_deg_GH3"/>
</dbReference>
<dbReference type="PROSITE" id="PS51820">
    <property type="entry name" value="PA14"/>
    <property type="match status" value="1"/>
</dbReference>
<dbReference type="InterPro" id="IPR017853">
    <property type="entry name" value="GH"/>
</dbReference>
<dbReference type="InterPro" id="IPR026891">
    <property type="entry name" value="Fn3-like"/>
</dbReference>
<dbReference type="InterPro" id="IPR036881">
    <property type="entry name" value="Glyco_hydro_3_C_sf"/>
</dbReference>
<dbReference type="Proteomes" id="UP001216390">
    <property type="component" value="Chromosome"/>
</dbReference>
<dbReference type="InterPro" id="IPR037524">
    <property type="entry name" value="PA14/GLEYA"/>
</dbReference>
<accession>A0AAE9Y9H9</accession>
<keyword evidence="3" id="KW-0326">Glycosidase</keyword>
<dbReference type="KEGG" id="ima:PO878_20240"/>
<dbReference type="SUPFAM" id="SSF51445">
    <property type="entry name" value="(Trans)glycosidases"/>
    <property type="match status" value="1"/>
</dbReference>
<evidence type="ECO:0000256" key="3">
    <source>
        <dbReference type="RuleBase" id="RU361161"/>
    </source>
</evidence>
<dbReference type="SMART" id="SM01217">
    <property type="entry name" value="Fn3_like"/>
    <property type="match status" value="1"/>
</dbReference>
<keyword evidence="2 3" id="KW-0378">Hydrolase</keyword>
<dbReference type="InterPro" id="IPR001764">
    <property type="entry name" value="Glyco_hydro_3_N"/>
</dbReference>
<evidence type="ECO:0000256" key="2">
    <source>
        <dbReference type="ARBA" id="ARBA00022801"/>
    </source>
</evidence>
<dbReference type="Gene3D" id="3.20.20.300">
    <property type="entry name" value="Glycoside hydrolase, family 3, N-terminal domain"/>
    <property type="match status" value="1"/>
</dbReference>
<proteinExistence type="inferred from homology"/>
<evidence type="ECO:0000256" key="1">
    <source>
        <dbReference type="ARBA" id="ARBA00005336"/>
    </source>
</evidence>
<dbReference type="Pfam" id="PF14310">
    <property type="entry name" value="Fn3-like"/>
    <property type="match status" value="1"/>
</dbReference>
<dbReference type="PRINTS" id="PR00133">
    <property type="entry name" value="GLHYDRLASE3"/>
</dbReference>
<feature type="domain" description="PA14" evidence="4">
    <location>
        <begin position="395"/>
        <end position="538"/>
    </location>
</feature>
<evidence type="ECO:0000313" key="6">
    <source>
        <dbReference type="Proteomes" id="UP001216390"/>
    </source>
</evidence>
<protein>
    <submittedName>
        <fullName evidence="5">Glycoside hydrolase family 3 C-terminal domain-containing protein</fullName>
    </submittedName>
</protein>
<dbReference type="InterPro" id="IPR019800">
    <property type="entry name" value="Glyco_hydro_3_AS"/>
</dbReference>
<dbReference type="GO" id="GO:0009251">
    <property type="term" value="P:glucan catabolic process"/>
    <property type="evidence" value="ECO:0007669"/>
    <property type="project" value="TreeGrafter"/>
</dbReference>
<dbReference type="SUPFAM" id="SSF52279">
    <property type="entry name" value="Beta-D-glucan exohydrolase, C-terminal domain"/>
    <property type="match status" value="1"/>
</dbReference>
<dbReference type="Gene3D" id="3.40.50.1700">
    <property type="entry name" value="Glycoside hydrolase family 3 C-terminal domain"/>
    <property type="match status" value="1"/>
</dbReference>
<dbReference type="Pfam" id="PF00933">
    <property type="entry name" value="Glyco_hydro_3"/>
    <property type="match status" value="1"/>
</dbReference>
<dbReference type="AlphaFoldDB" id="A0AAE9Y9H9"/>
<dbReference type="InterPro" id="IPR013783">
    <property type="entry name" value="Ig-like_fold"/>
</dbReference>
<evidence type="ECO:0000259" key="4">
    <source>
        <dbReference type="PROSITE" id="PS51820"/>
    </source>
</evidence>
<organism evidence="5 6">
    <name type="scientific">Iamia majanohamensis</name>
    <dbReference type="NCBI Taxonomy" id="467976"/>
    <lineage>
        <taxon>Bacteria</taxon>
        <taxon>Bacillati</taxon>
        <taxon>Actinomycetota</taxon>
        <taxon>Acidimicrobiia</taxon>
        <taxon>Acidimicrobiales</taxon>
        <taxon>Iamiaceae</taxon>
        <taxon>Iamia</taxon>
    </lineage>
</organism>
<dbReference type="EMBL" id="CP116942">
    <property type="protein sequence ID" value="WCO66824.1"/>
    <property type="molecule type" value="Genomic_DNA"/>
</dbReference>
<dbReference type="InterPro" id="IPR036962">
    <property type="entry name" value="Glyco_hydro_3_N_sf"/>
</dbReference>
<dbReference type="Gene3D" id="2.60.40.10">
    <property type="entry name" value="Immunoglobulins"/>
    <property type="match status" value="1"/>
</dbReference>
<comment type="similarity">
    <text evidence="1 3">Belongs to the glycosyl hydrolase 3 family.</text>
</comment>
<reference evidence="5" key="1">
    <citation type="submission" date="2023-01" db="EMBL/GenBank/DDBJ databases">
        <title>The diversity of Class Acidimicrobiia in South China Sea sediment environments and the proposal of Iamia marina sp. nov., a novel species of the genus Iamia.</title>
        <authorList>
            <person name="He Y."/>
            <person name="Tian X."/>
        </authorList>
    </citation>
    <scope>NUCLEOTIDE SEQUENCE</scope>
    <source>
        <strain evidence="5">DSM 19957</strain>
    </source>
</reference>
<name>A0AAE9Y9H9_9ACTN</name>